<organism evidence="8 9">
    <name type="scientific">Adhaeribacter arboris</name>
    <dbReference type="NCBI Taxonomy" id="2072846"/>
    <lineage>
        <taxon>Bacteria</taxon>
        <taxon>Pseudomonadati</taxon>
        <taxon>Bacteroidota</taxon>
        <taxon>Cytophagia</taxon>
        <taxon>Cytophagales</taxon>
        <taxon>Hymenobacteraceae</taxon>
        <taxon>Adhaeribacter</taxon>
    </lineage>
</organism>
<dbReference type="Pfam" id="PF13442">
    <property type="entry name" value="Cytochrome_CBB3"/>
    <property type="match status" value="1"/>
</dbReference>
<dbReference type="AlphaFoldDB" id="A0A2T2YMT5"/>
<accession>A0A2T2YMT5</accession>
<proteinExistence type="predicted"/>
<feature type="chain" id="PRO_5015461679" evidence="6">
    <location>
        <begin position="23"/>
        <end position="223"/>
    </location>
</feature>
<name>A0A2T2YMT5_9BACT</name>
<evidence type="ECO:0000256" key="6">
    <source>
        <dbReference type="SAM" id="SignalP"/>
    </source>
</evidence>
<evidence type="ECO:0000256" key="1">
    <source>
        <dbReference type="ARBA" id="ARBA00022617"/>
    </source>
</evidence>
<feature type="compositionally biased region" description="Polar residues" evidence="5">
    <location>
        <begin position="195"/>
        <end position="223"/>
    </location>
</feature>
<keyword evidence="2 4" id="KW-0479">Metal-binding</keyword>
<dbReference type="GO" id="GO:0009055">
    <property type="term" value="F:electron transfer activity"/>
    <property type="evidence" value="ECO:0007669"/>
    <property type="project" value="InterPro"/>
</dbReference>
<feature type="signal peptide" evidence="6">
    <location>
        <begin position="1"/>
        <end position="22"/>
    </location>
</feature>
<dbReference type="PROSITE" id="PS51007">
    <property type="entry name" value="CYTC"/>
    <property type="match status" value="1"/>
</dbReference>
<dbReference type="InterPro" id="IPR036909">
    <property type="entry name" value="Cyt_c-like_dom_sf"/>
</dbReference>
<keyword evidence="3 4" id="KW-0408">Iron</keyword>
<keyword evidence="1 4" id="KW-0349">Heme</keyword>
<evidence type="ECO:0000256" key="5">
    <source>
        <dbReference type="SAM" id="MobiDB-lite"/>
    </source>
</evidence>
<dbReference type="PANTHER" id="PTHR40394:SF2">
    <property type="entry name" value="QUINOL:CYTOCHROME C OXIDOREDUCTASE MEMBRANE PROTEIN"/>
    <property type="match status" value="1"/>
</dbReference>
<sequence>MRNKLKASLKISLLTFTMVSMFSCSKGPNDTGTQYAPQMYDDPSYEALKQADYNKVNPGRMNMRVPAKNTIPRGKLAYFNHIPKNDSLNQADALKNPFVANAQVLEEGQVLYERFCQHCHGAEGKGDGKVGVVFKGVANLQSDAIKAASMGHIYHVITNGKGRMMPHGSQVNPEERWKIALYVKNTLQGAGEQATEVNSEAATEASSSDGDNVQQSTGTPNSQ</sequence>
<dbReference type="Gene3D" id="1.10.760.10">
    <property type="entry name" value="Cytochrome c-like domain"/>
    <property type="match status" value="1"/>
</dbReference>
<dbReference type="PROSITE" id="PS51257">
    <property type="entry name" value="PROKAR_LIPOPROTEIN"/>
    <property type="match status" value="1"/>
</dbReference>
<evidence type="ECO:0000256" key="3">
    <source>
        <dbReference type="ARBA" id="ARBA00023004"/>
    </source>
</evidence>
<dbReference type="EMBL" id="PYFT01000001">
    <property type="protein sequence ID" value="PSR56811.1"/>
    <property type="molecule type" value="Genomic_DNA"/>
</dbReference>
<evidence type="ECO:0000313" key="9">
    <source>
        <dbReference type="Proteomes" id="UP000240357"/>
    </source>
</evidence>
<dbReference type="SUPFAM" id="SSF46626">
    <property type="entry name" value="Cytochrome c"/>
    <property type="match status" value="1"/>
</dbReference>
<dbReference type="InterPro" id="IPR009056">
    <property type="entry name" value="Cyt_c-like_dom"/>
</dbReference>
<evidence type="ECO:0000256" key="2">
    <source>
        <dbReference type="ARBA" id="ARBA00022723"/>
    </source>
</evidence>
<keyword evidence="6" id="KW-0732">Signal</keyword>
<reference evidence="8 9" key="1">
    <citation type="submission" date="2018-03" db="EMBL/GenBank/DDBJ databases">
        <title>Adhaeribacter sp. HMF7605 Genome sequencing and assembly.</title>
        <authorList>
            <person name="Kang H."/>
            <person name="Kang J."/>
            <person name="Cha I."/>
            <person name="Kim H."/>
            <person name="Joh K."/>
        </authorList>
    </citation>
    <scope>NUCLEOTIDE SEQUENCE [LARGE SCALE GENOMIC DNA]</scope>
    <source>
        <strain evidence="8 9">HMF7605</strain>
    </source>
</reference>
<feature type="region of interest" description="Disordered" evidence="5">
    <location>
        <begin position="192"/>
        <end position="223"/>
    </location>
</feature>
<feature type="domain" description="Cytochrome c" evidence="7">
    <location>
        <begin position="103"/>
        <end position="187"/>
    </location>
</feature>
<dbReference type="GO" id="GO:0046872">
    <property type="term" value="F:metal ion binding"/>
    <property type="evidence" value="ECO:0007669"/>
    <property type="project" value="UniProtKB-KW"/>
</dbReference>
<dbReference type="PANTHER" id="PTHR40394">
    <property type="entry name" value="LIPOPROTEIN-RELATED"/>
    <property type="match status" value="1"/>
</dbReference>
<protein>
    <submittedName>
        <fullName evidence="8">Cytochrome c class I</fullName>
    </submittedName>
</protein>
<dbReference type="GO" id="GO:0020037">
    <property type="term" value="F:heme binding"/>
    <property type="evidence" value="ECO:0007669"/>
    <property type="project" value="InterPro"/>
</dbReference>
<gene>
    <name evidence="8" type="ORF">AHMF7605_26590</name>
</gene>
<dbReference type="Proteomes" id="UP000240357">
    <property type="component" value="Unassembled WGS sequence"/>
</dbReference>
<evidence type="ECO:0000256" key="4">
    <source>
        <dbReference type="PROSITE-ProRule" id="PRU00433"/>
    </source>
</evidence>
<evidence type="ECO:0000313" key="8">
    <source>
        <dbReference type="EMBL" id="PSR56811.1"/>
    </source>
</evidence>
<dbReference type="OrthoDB" id="9796771at2"/>
<keyword evidence="9" id="KW-1185">Reference proteome</keyword>
<comment type="caution">
    <text evidence="8">The sequence shown here is derived from an EMBL/GenBank/DDBJ whole genome shotgun (WGS) entry which is preliminary data.</text>
</comment>
<evidence type="ECO:0000259" key="7">
    <source>
        <dbReference type="PROSITE" id="PS51007"/>
    </source>
</evidence>